<dbReference type="AlphaFoldDB" id="A0A914SJI3"/>
<name>A0A914SJI3_PAREQ</name>
<proteinExistence type="predicted"/>
<evidence type="ECO:0000313" key="2">
    <source>
        <dbReference type="WBParaSite" id="PEQ_0001411201-mRNA-1"/>
    </source>
</evidence>
<sequence length="294" mass="32041">MGLAKNAGAVEGSADYILATPEYQQADPETREQMLAEANKKMDAYNDLYAITKTLDKYQFGVSITVDTRKNVFGNTIYEHEIRHPSTFSIERKEGDRDTENLCLSIHKLNVTGTTKADSEEIIISRKGGSADSRSEEYDIQMSQAEFEAREKARNQTLDYIRTGVVAVAGVLMPGASAIAGLTEGTLAAAGLDIAVAVGTAEAEQIVQHIKDKPSVISGDAKADEARLVILGAGVISYRDTCHGNSTDLEPYDLSVKYAAEAWDERGIMTYIEEFGIDKAAYQKRLGELHMSDA</sequence>
<dbReference type="Proteomes" id="UP000887564">
    <property type="component" value="Unplaced"/>
</dbReference>
<organism evidence="1 2">
    <name type="scientific">Parascaris equorum</name>
    <name type="common">Equine roundworm</name>
    <dbReference type="NCBI Taxonomy" id="6256"/>
    <lineage>
        <taxon>Eukaryota</taxon>
        <taxon>Metazoa</taxon>
        <taxon>Ecdysozoa</taxon>
        <taxon>Nematoda</taxon>
        <taxon>Chromadorea</taxon>
        <taxon>Rhabditida</taxon>
        <taxon>Spirurina</taxon>
        <taxon>Ascaridomorpha</taxon>
        <taxon>Ascaridoidea</taxon>
        <taxon>Ascarididae</taxon>
        <taxon>Parascaris</taxon>
    </lineage>
</organism>
<keyword evidence="1" id="KW-1185">Reference proteome</keyword>
<reference evidence="2" key="1">
    <citation type="submission" date="2022-11" db="UniProtKB">
        <authorList>
            <consortium name="WormBaseParasite"/>
        </authorList>
    </citation>
    <scope>IDENTIFICATION</scope>
</reference>
<dbReference type="WBParaSite" id="PEQ_0001411201-mRNA-1">
    <property type="protein sequence ID" value="PEQ_0001411201-mRNA-1"/>
    <property type="gene ID" value="PEQ_0001411201"/>
</dbReference>
<accession>A0A914SJI3</accession>
<evidence type="ECO:0000313" key="1">
    <source>
        <dbReference type="Proteomes" id="UP000887564"/>
    </source>
</evidence>
<protein>
    <submittedName>
        <fullName evidence="2">Uncharacterized protein</fullName>
    </submittedName>
</protein>